<dbReference type="GO" id="GO:0034599">
    <property type="term" value="P:cellular response to oxidative stress"/>
    <property type="evidence" value="ECO:0007669"/>
    <property type="project" value="TreeGrafter"/>
</dbReference>
<comment type="caution">
    <text evidence="7">The sequence shown here is derived from an EMBL/GenBank/DDBJ whole genome shotgun (WGS) entry which is preliminary data.</text>
</comment>
<dbReference type="InterPro" id="IPR006311">
    <property type="entry name" value="TAT_signal"/>
</dbReference>
<dbReference type="PIRSF" id="PIRSF000303">
    <property type="entry name" value="Glutathion_perox"/>
    <property type="match status" value="1"/>
</dbReference>
<dbReference type="InterPro" id="IPR029759">
    <property type="entry name" value="GPX_AS"/>
</dbReference>
<gene>
    <name evidence="7" type="ORF">G4V63_24675</name>
</gene>
<protein>
    <recommendedName>
        <fullName evidence="5">Glutathione peroxidase</fullName>
    </recommendedName>
</protein>
<keyword evidence="2 5" id="KW-0575">Peroxidase</keyword>
<dbReference type="InterPro" id="IPR036249">
    <property type="entry name" value="Thioredoxin-like_sf"/>
</dbReference>
<dbReference type="CDD" id="cd00340">
    <property type="entry name" value="GSH_Peroxidase"/>
    <property type="match status" value="1"/>
</dbReference>
<name>A0A7C9RIG5_9BRAD</name>
<dbReference type="EMBL" id="JAAMRR010001255">
    <property type="protein sequence ID" value="NGX98283.1"/>
    <property type="molecule type" value="Genomic_DNA"/>
</dbReference>
<evidence type="ECO:0000313" key="7">
    <source>
        <dbReference type="EMBL" id="NGX98283.1"/>
    </source>
</evidence>
<evidence type="ECO:0000313" key="8">
    <source>
        <dbReference type="Proteomes" id="UP000480266"/>
    </source>
</evidence>
<dbReference type="Proteomes" id="UP000480266">
    <property type="component" value="Unassembled WGS sequence"/>
</dbReference>
<dbReference type="SUPFAM" id="SSF52833">
    <property type="entry name" value="Thioredoxin-like"/>
    <property type="match status" value="1"/>
</dbReference>
<accession>A0A7C9RIG5</accession>
<evidence type="ECO:0000256" key="1">
    <source>
        <dbReference type="ARBA" id="ARBA00006926"/>
    </source>
</evidence>
<sequence length="190" mass="20551">MIDRRRVITALAAGAALPLTARSVFAQAAMSRMTAYGFSFQGLKGGNIRLADFAGKPVLVVNTASLCGYTPQYAGLQELWTQFRERGLMIIGVPSNDFGAQEPGGASDIAHTAEQTYHVSFPITVKTNVKGPNAHPFYKWAAAERPADLPNWNFHKYLVGRDGHIAEAFSSRVEPTDTRVVTAVARALTA</sequence>
<dbReference type="PRINTS" id="PR01011">
    <property type="entry name" value="GLUTPROXDASE"/>
</dbReference>
<reference evidence="7" key="1">
    <citation type="submission" date="2020-02" db="EMBL/GenBank/DDBJ databases">
        <title>Draft genome sequence of Candidatus Afipia apatlaquensis IBT-C3, a potential strain for decolorization of textile dyes.</title>
        <authorList>
            <person name="Sanchez-Reyes A."/>
            <person name="Breton-Deval L."/>
            <person name="Mangelson H."/>
            <person name="Sanchez-Flores A."/>
        </authorList>
    </citation>
    <scope>NUCLEOTIDE SEQUENCE [LARGE SCALE GENOMIC DNA]</scope>
    <source>
        <strain evidence="7">IBT-C3</strain>
    </source>
</reference>
<evidence type="ECO:0000256" key="6">
    <source>
        <dbReference type="SAM" id="SignalP"/>
    </source>
</evidence>
<dbReference type="PROSITE" id="PS51318">
    <property type="entry name" value="TAT"/>
    <property type="match status" value="1"/>
</dbReference>
<evidence type="ECO:0000256" key="3">
    <source>
        <dbReference type="ARBA" id="ARBA00023002"/>
    </source>
</evidence>
<dbReference type="PROSITE" id="PS00460">
    <property type="entry name" value="GLUTATHIONE_PEROXID_1"/>
    <property type="match status" value="1"/>
</dbReference>
<comment type="similarity">
    <text evidence="1 5">Belongs to the glutathione peroxidase family.</text>
</comment>
<feature type="chain" id="PRO_5028812727" description="Glutathione peroxidase" evidence="6">
    <location>
        <begin position="27"/>
        <end position="190"/>
    </location>
</feature>
<dbReference type="PANTHER" id="PTHR11592">
    <property type="entry name" value="GLUTATHIONE PEROXIDASE"/>
    <property type="match status" value="1"/>
</dbReference>
<dbReference type="AlphaFoldDB" id="A0A7C9RIG5"/>
<evidence type="ECO:0000256" key="5">
    <source>
        <dbReference type="RuleBase" id="RU000499"/>
    </source>
</evidence>
<dbReference type="Pfam" id="PF00255">
    <property type="entry name" value="GSHPx"/>
    <property type="match status" value="1"/>
</dbReference>
<dbReference type="InterPro" id="IPR000889">
    <property type="entry name" value="Glutathione_peroxidase"/>
</dbReference>
<keyword evidence="6" id="KW-0732">Signal</keyword>
<keyword evidence="8" id="KW-1185">Reference proteome</keyword>
<dbReference type="Gene3D" id="3.40.30.10">
    <property type="entry name" value="Glutaredoxin"/>
    <property type="match status" value="1"/>
</dbReference>
<evidence type="ECO:0000256" key="2">
    <source>
        <dbReference type="ARBA" id="ARBA00022559"/>
    </source>
</evidence>
<keyword evidence="3 5" id="KW-0560">Oxidoreductase</keyword>
<proteinExistence type="inferred from homology"/>
<dbReference type="PROSITE" id="PS51355">
    <property type="entry name" value="GLUTATHIONE_PEROXID_3"/>
    <property type="match status" value="1"/>
</dbReference>
<feature type="signal peptide" evidence="6">
    <location>
        <begin position="1"/>
        <end position="26"/>
    </location>
</feature>
<organism evidence="7 8">
    <name type="scientific">Candidatus Afipia apatlaquensis</name>
    <dbReference type="NCBI Taxonomy" id="2712852"/>
    <lineage>
        <taxon>Bacteria</taxon>
        <taxon>Pseudomonadati</taxon>
        <taxon>Pseudomonadota</taxon>
        <taxon>Alphaproteobacteria</taxon>
        <taxon>Hyphomicrobiales</taxon>
        <taxon>Nitrobacteraceae</taxon>
        <taxon>Afipia</taxon>
    </lineage>
</organism>
<dbReference type="GO" id="GO:0004601">
    <property type="term" value="F:peroxidase activity"/>
    <property type="evidence" value="ECO:0007669"/>
    <property type="project" value="UniProtKB-KW"/>
</dbReference>
<dbReference type="PANTHER" id="PTHR11592:SF78">
    <property type="entry name" value="GLUTATHIONE PEROXIDASE"/>
    <property type="match status" value="1"/>
</dbReference>
<evidence type="ECO:0000256" key="4">
    <source>
        <dbReference type="PIRSR" id="PIRSR000303-1"/>
    </source>
</evidence>
<feature type="active site" evidence="4">
    <location>
        <position position="67"/>
    </location>
</feature>